<feature type="transmembrane region" description="Helical" evidence="1">
    <location>
        <begin position="59"/>
        <end position="87"/>
    </location>
</feature>
<gene>
    <name evidence="2" type="ORF">SAMN04488544_3506</name>
</gene>
<evidence type="ECO:0000313" key="2">
    <source>
        <dbReference type="EMBL" id="SDV01609.1"/>
    </source>
</evidence>
<feature type="transmembrane region" description="Helical" evidence="1">
    <location>
        <begin position="34"/>
        <end position="52"/>
    </location>
</feature>
<dbReference type="EMBL" id="LT629799">
    <property type="protein sequence ID" value="SDV01609.1"/>
    <property type="molecule type" value="Genomic_DNA"/>
</dbReference>
<evidence type="ECO:0000313" key="3">
    <source>
        <dbReference type="Proteomes" id="UP000198825"/>
    </source>
</evidence>
<protein>
    <submittedName>
        <fullName evidence="2">Putative membrane protein</fullName>
    </submittedName>
</protein>
<keyword evidence="3" id="KW-1185">Reference proteome</keyword>
<keyword evidence="1" id="KW-0812">Transmembrane</keyword>
<organism evidence="2 3">
    <name type="scientific">Microlunatus sagamiharensis</name>
    <dbReference type="NCBI Taxonomy" id="546874"/>
    <lineage>
        <taxon>Bacteria</taxon>
        <taxon>Bacillati</taxon>
        <taxon>Actinomycetota</taxon>
        <taxon>Actinomycetes</taxon>
        <taxon>Propionibacteriales</taxon>
        <taxon>Propionibacteriaceae</taxon>
        <taxon>Microlunatus</taxon>
    </lineage>
</organism>
<reference evidence="3" key="1">
    <citation type="submission" date="2016-10" db="EMBL/GenBank/DDBJ databases">
        <authorList>
            <person name="Varghese N."/>
            <person name="Submissions S."/>
        </authorList>
    </citation>
    <scope>NUCLEOTIDE SEQUENCE [LARGE SCALE GENOMIC DNA]</scope>
    <source>
        <strain evidence="3">DSM 21743</strain>
    </source>
</reference>
<dbReference type="InterPro" id="IPR007165">
    <property type="entry name" value="Phage_holin_4_2"/>
</dbReference>
<feature type="transmembrane region" description="Helical" evidence="1">
    <location>
        <begin position="7"/>
        <end position="28"/>
    </location>
</feature>
<dbReference type="STRING" id="546874.SAMN04488544_3506"/>
<evidence type="ECO:0000256" key="1">
    <source>
        <dbReference type="SAM" id="Phobius"/>
    </source>
</evidence>
<dbReference type="AlphaFoldDB" id="A0A1H2N7X6"/>
<dbReference type="Pfam" id="PF04020">
    <property type="entry name" value="Phage_holin_4_2"/>
    <property type="match status" value="1"/>
</dbReference>
<sequence>MRFLLRLVANAAALAVATWLLAGIQLTASGTGDKVLVLLVVALIFGVVNAVVKPVFTAVTACIVLLTLGLFLLVINALMLLLTSWVAGQIGIGWYVDGFWTALLGAIIVSVVSFVLNAFLPDRNQPPRRLRGTRA</sequence>
<feature type="transmembrane region" description="Helical" evidence="1">
    <location>
        <begin position="99"/>
        <end position="120"/>
    </location>
</feature>
<keyword evidence="1" id="KW-0472">Membrane</keyword>
<accession>A0A1H2N7X6</accession>
<dbReference type="Proteomes" id="UP000198825">
    <property type="component" value="Chromosome I"/>
</dbReference>
<name>A0A1H2N7X6_9ACTN</name>
<dbReference type="RefSeq" id="WP_091077311.1">
    <property type="nucleotide sequence ID" value="NZ_LT629799.1"/>
</dbReference>
<dbReference type="PANTHER" id="PTHR37309">
    <property type="entry name" value="SLR0284 PROTEIN"/>
    <property type="match status" value="1"/>
</dbReference>
<dbReference type="OrthoDB" id="9810847at2"/>
<keyword evidence="1" id="KW-1133">Transmembrane helix</keyword>
<dbReference type="PANTHER" id="PTHR37309:SF1">
    <property type="entry name" value="SLR0284 PROTEIN"/>
    <property type="match status" value="1"/>
</dbReference>
<proteinExistence type="predicted"/>